<evidence type="ECO:0000256" key="3">
    <source>
        <dbReference type="ARBA" id="ARBA00016246"/>
    </source>
</evidence>
<comment type="subcellular location">
    <subcellularLocation>
        <location evidence="7">Secreted</location>
    </subcellularLocation>
    <subcellularLocation>
        <location evidence="7">Bacterial flagellum</location>
    </subcellularLocation>
</comment>
<keyword evidence="10" id="KW-0969">Cilium</keyword>
<evidence type="ECO:0000256" key="1">
    <source>
        <dbReference type="ARBA" id="ARBA00009764"/>
    </source>
</evidence>
<keyword evidence="5 7" id="KW-0975">Bacterial flagellum</keyword>
<organism evidence="10 11">
    <name type="scientific">Escherichia coli</name>
    <dbReference type="NCBI Taxonomy" id="562"/>
    <lineage>
        <taxon>Bacteria</taxon>
        <taxon>Pseudomonadati</taxon>
        <taxon>Pseudomonadota</taxon>
        <taxon>Gammaproteobacteria</taxon>
        <taxon>Enterobacterales</taxon>
        <taxon>Enterobacteriaceae</taxon>
        <taxon>Escherichia</taxon>
    </lineage>
</organism>
<keyword evidence="10" id="KW-0966">Cell projection</keyword>
<evidence type="ECO:0000259" key="8">
    <source>
        <dbReference type="Pfam" id="PF02465"/>
    </source>
</evidence>
<evidence type="ECO:0000259" key="9">
    <source>
        <dbReference type="Pfam" id="PF07195"/>
    </source>
</evidence>
<dbReference type="GO" id="GO:0071973">
    <property type="term" value="P:bacterial-type flagellum-dependent cell motility"/>
    <property type="evidence" value="ECO:0007669"/>
    <property type="project" value="TreeGrafter"/>
</dbReference>
<dbReference type="AlphaFoldDB" id="A0A376SAP3"/>
<dbReference type="InterPro" id="IPR003481">
    <property type="entry name" value="FliD_N"/>
</dbReference>
<dbReference type="InterPro" id="IPR040026">
    <property type="entry name" value="FliD"/>
</dbReference>
<feature type="coiled-coil region" evidence="7">
    <location>
        <begin position="410"/>
        <end position="437"/>
    </location>
</feature>
<reference evidence="10 11" key="1">
    <citation type="submission" date="2018-06" db="EMBL/GenBank/DDBJ databases">
        <authorList>
            <consortium name="Pathogen Informatics"/>
            <person name="Doyle S."/>
        </authorList>
    </citation>
    <scope>NUCLEOTIDE SEQUENCE [LARGE SCALE GENOMIC DNA]</scope>
    <source>
        <strain evidence="10 11">NCTC11112</strain>
    </source>
</reference>
<comment type="subunit">
    <text evidence="2 7">Homopentamer.</text>
</comment>
<dbReference type="PANTHER" id="PTHR30288">
    <property type="entry name" value="FLAGELLAR CAP/ASSEMBLY PROTEIN FLID"/>
    <property type="match status" value="1"/>
</dbReference>
<accession>A0A376SAP3</accession>
<dbReference type="EMBL" id="UGAW01000002">
    <property type="protein sequence ID" value="STI47133.1"/>
    <property type="molecule type" value="Genomic_DNA"/>
</dbReference>
<dbReference type="Pfam" id="PF07195">
    <property type="entry name" value="FliD_C"/>
    <property type="match status" value="1"/>
</dbReference>
<evidence type="ECO:0000256" key="7">
    <source>
        <dbReference type="RuleBase" id="RU362066"/>
    </source>
</evidence>
<comment type="similarity">
    <text evidence="1 7">Belongs to the FliD family.</text>
</comment>
<comment type="function">
    <text evidence="7">Required for morphogenesis and for the elongation of the flagellar filament by facilitating polymerization of the flagellin monomers at the tip of growing filament. Forms a capping structure, which prevents flagellin subunits (transported through the central channel of the flagellum) from leaking out without polymerization at the distal end.</text>
</comment>
<keyword evidence="7" id="KW-0964">Secreted</keyword>
<proteinExistence type="inferred from homology"/>
<dbReference type="NCBIfam" id="NF005955">
    <property type="entry name" value="PRK08032.1"/>
    <property type="match status" value="1"/>
</dbReference>
<feature type="domain" description="Flagellar hook-associated protein 2 C-terminal" evidence="9">
    <location>
        <begin position="224"/>
        <end position="454"/>
    </location>
</feature>
<dbReference type="PANTHER" id="PTHR30288:SF0">
    <property type="entry name" value="FLAGELLAR HOOK-ASSOCIATED PROTEIN 2"/>
    <property type="match status" value="1"/>
</dbReference>
<dbReference type="GO" id="GO:0005576">
    <property type="term" value="C:extracellular region"/>
    <property type="evidence" value="ECO:0007669"/>
    <property type="project" value="UniProtKB-SubCell"/>
</dbReference>
<dbReference type="Pfam" id="PF02465">
    <property type="entry name" value="FliD_N"/>
    <property type="match status" value="1"/>
</dbReference>
<keyword evidence="4 7" id="KW-0175">Coiled coil</keyword>
<evidence type="ECO:0000256" key="2">
    <source>
        <dbReference type="ARBA" id="ARBA00011255"/>
    </source>
</evidence>
<keyword evidence="10" id="KW-0282">Flagellum</keyword>
<protein>
    <recommendedName>
        <fullName evidence="3 7">Flagellar hook-associated protein 2</fullName>
        <shortName evidence="7">HAP2</shortName>
    </recommendedName>
    <alternativeName>
        <fullName evidence="7">Flagellar cap protein</fullName>
    </alternativeName>
</protein>
<evidence type="ECO:0000256" key="5">
    <source>
        <dbReference type="ARBA" id="ARBA00023143"/>
    </source>
</evidence>
<dbReference type="GO" id="GO:0009421">
    <property type="term" value="C:bacterial-type flagellum filament cap"/>
    <property type="evidence" value="ECO:0007669"/>
    <property type="project" value="InterPro"/>
</dbReference>
<evidence type="ECO:0000256" key="6">
    <source>
        <dbReference type="ARBA" id="ARBA00025175"/>
    </source>
</evidence>
<sequence>MASISTLGVGSGLDLSSILDSLEAAEKSTLTPISKQQSSYTAKLSAYGTLKSALESFQTANTALNKADLFTATSTTSSSSAFSATTTGSAIAGKYTISVSQLAQAQTLTTQNSQKDSKAAIATSDSVLTIQQGGGKDPVTIDISAANSSLSGIRDAINNAKAGVSASIIHVGNGEYRLSITANDTGSDNAMKLSVSGDSALESFMGYNGTSGDSSNGMIESVTAQNAKLTVNNVEIENSSNTISDALEDITLNLNDVTTGNQTLTISKDTSKAENAVKAWADAYNSLQDTFSSLTKYTAVDAGAESQDSSNGALLGDSTLRTIQTQLKTLLANTHSSSNYKTLAQIGITSDASTGKLEIATDKLQTALKKDAAGISEMFIGDGKSTGVTTGISSNLTSWLSSTGIIQAAKDGVSKTLNNLTDQYNAASERIDTLMTRYKAQFTQLDVLMNSLNSTSSYLTQQFDISNSNSKYLQEKLCTRQKAPRPMHKLASKAP</sequence>
<evidence type="ECO:0000256" key="4">
    <source>
        <dbReference type="ARBA" id="ARBA00023054"/>
    </source>
</evidence>
<evidence type="ECO:0000313" key="11">
    <source>
        <dbReference type="Proteomes" id="UP000254817"/>
    </source>
</evidence>
<evidence type="ECO:0000313" key="10">
    <source>
        <dbReference type="EMBL" id="STI47133.1"/>
    </source>
</evidence>
<dbReference type="GO" id="GO:0009424">
    <property type="term" value="C:bacterial-type flagellum hook"/>
    <property type="evidence" value="ECO:0007669"/>
    <property type="project" value="UniProtKB-UniRule"/>
</dbReference>
<gene>
    <name evidence="10" type="primary">fliD</name>
    <name evidence="10" type="ORF">NCTC11112_06328</name>
</gene>
<dbReference type="InterPro" id="IPR010809">
    <property type="entry name" value="FliD_C"/>
</dbReference>
<comment type="function">
    <text evidence="6">Required for the morphogenesis and for the elongation of the flagellar filament by facilitating polymerization of the flagellin monomers at the tip of growing filament. Forms a capping structure, which prevents flagellin subunits (transported through the central channel of the flagellum) from leaking out without polymerization at the distal end.</text>
</comment>
<feature type="domain" description="Flagellar hook-associated protein 2 N-terminal" evidence="8">
    <location>
        <begin position="11"/>
        <end position="106"/>
    </location>
</feature>
<name>A0A376SAP3_ECOLX</name>
<dbReference type="GO" id="GO:0007155">
    <property type="term" value="P:cell adhesion"/>
    <property type="evidence" value="ECO:0007669"/>
    <property type="project" value="InterPro"/>
</dbReference>
<dbReference type="Proteomes" id="UP000254817">
    <property type="component" value="Unassembled WGS sequence"/>
</dbReference>